<dbReference type="Gene3D" id="4.10.320.10">
    <property type="entry name" value="E3-binding domain"/>
    <property type="match status" value="1"/>
</dbReference>
<dbReference type="Proteomes" id="UP000523863">
    <property type="component" value="Unassembled WGS sequence"/>
</dbReference>
<feature type="domain" description="Lipoyl-binding" evidence="8">
    <location>
        <begin position="4"/>
        <end position="79"/>
    </location>
</feature>
<dbReference type="Gene3D" id="2.40.50.100">
    <property type="match status" value="1"/>
</dbReference>
<reference evidence="10 11" key="1">
    <citation type="submission" date="2020-08" db="EMBL/GenBank/DDBJ databases">
        <title>Sequencing the genomes of 1000 actinobacteria strains.</title>
        <authorList>
            <person name="Klenk H.-P."/>
        </authorList>
    </citation>
    <scope>NUCLEOTIDE SEQUENCE [LARGE SCALE GENOMIC DNA]</scope>
    <source>
        <strain evidence="10 11">DSM 23694</strain>
    </source>
</reference>
<keyword evidence="4 6" id="KW-0450">Lipoyl</keyword>
<evidence type="ECO:0000256" key="2">
    <source>
        <dbReference type="ARBA" id="ARBA00007317"/>
    </source>
</evidence>
<dbReference type="InterPro" id="IPR004167">
    <property type="entry name" value="PSBD"/>
</dbReference>
<evidence type="ECO:0000256" key="5">
    <source>
        <dbReference type="ARBA" id="ARBA00023315"/>
    </source>
</evidence>
<dbReference type="Gene3D" id="3.30.559.10">
    <property type="entry name" value="Chloramphenicol acetyltransferase-like domain"/>
    <property type="match status" value="1"/>
</dbReference>
<dbReference type="CDD" id="cd06849">
    <property type="entry name" value="lipoyl_domain"/>
    <property type="match status" value="1"/>
</dbReference>
<dbReference type="SUPFAM" id="SSF52777">
    <property type="entry name" value="CoA-dependent acyltransferases"/>
    <property type="match status" value="1"/>
</dbReference>
<evidence type="ECO:0000256" key="4">
    <source>
        <dbReference type="ARBA" id="ARBA00022823"/>
    </source>
</evidence>
<keyword evidence="11" id="KW-1185">Reference proteome</keyword>
<feature type="region of interest" description="Disordered" evidence="7">
    <location>
        <begin position="122"/>
        <end position="144"/>
    </location>
</feature>
<evidence type="ECO:0000313" key="11">
    <source>
        <dbReference type="Proteomes" id="UP000523863"/>
    </source>
</evidence>
<gene>
    <name evidence="10" type="ORF">BKA12_001748</name>
</gene>
<keyword evidence="3 6" id="KW-0808">Transferase</keyword>
<name>A0A7W9DBG3_9MICC</name>
<dbReference type="SUPFAM" id="SSF51230">
    <property type="entry name" value="Single hybrid motif"/>
    <property type="match status" value="1"/>
</dbReference>
<organism evidence="10 11">
    <name type="scientific">Neomicrococcus lactis</name>
    <dbReference type="NCBI Taxonomy" id="732241"/>
    <lineage>
        <taxon>Bacteria</taxon>
        <taxon>Bacillati</taxon>
        <taxon>Actinomycetota</taxon>
        <taxon>Actinomycetes</taxon>
        <taxon>Micrococcales</taxon>
        <taxon>Micrococcaceae</taxon>
        <taxon>Neomicrococcus</taxon>
    </lineage>
</organism>
<dbReference type="FunFam" id="3.30.559.10:FF:000007">
    <property type="entry name" value="Dihydrolipoamide acetyltransferase component of pyruvate dehydrogenase complex"/>
    <property type="match status" value="1"/>
</dbReference>
<feature type="domain" description="Peripheral subunit-binding (PSBD)" evidence="9">
    <location>
        <begin position="167"/>
        <end position="204"/>
    </location>
</feature>
<dbReference type="EC" id="2.3.1.-" evidence="6"/>
<comment type="cofactor">
    <cofactor evidence="1 6">
        <name>(R)-lipoate</name>
        <dbReference type="ChEBI" id="CHEBI:83088"/>
    </cofactor>
</comment>
<dbReference type="InterPro" id="IPR050743">
    <property type="entry name" value="2-oxoacid_DH_E2_comp"/>
</dbReference>
<comment type="caution">
    <text evidence="10">The sequence shown here is derived from an EMBL/GenBank/DDBJ whole genome shotgun (WGS) entry which is preliminary data.</text>
</comment>
<dbReference type="Pfam" id="PF02817">
    <property type="entry name" value="E3_binding"/>
    <property type="match status" value="1"/>
</dbReference>
<dbReference type="InterPro" id="IPR036625">
    <property type="entry name" value="E3-bd_dom_sf"/>
</dbReference>
<accession>A0A7W9DBG3</accession>
<evidence type="ECO:0000256" key="3">
    <source>
        <dbReference type="ARBA" id="ARBA00022679"/>
    </source>
</evidence>
<evidence type="ECO:0000259" key="9">
    <source>
        <dbReference type="PROSITE" id="PS51826"/>
    </source>
</evidence>
<evidence type="ECO:0000256" key="6">
    <source>
        <dbReference type="RuleBase" id="RU003423"/>
    </source>
</evidence>
<dbReference type="RefSeq" id="WP_183642706.1">
    <property type="nucleotide sequence ID" value="NZ_JACHBL010000001.1"/>
</dbReference>
<dbReference type="InterPro" id="IPR023213">
    <property type="entry name" value="CAT-like_dom_sf"/>
</dbReference>
<dbReference type="PANTHER" id="PTHR43178">
    <property type="entry name" value="DIHYDROLIPOAMIDE ACETYLTRANSFERASE COMPONENT OF PYRUVATE DEHYDROGENASE COMPLEX"/>
    <property type="match status" value="1"/>
</dbReference>
<dbReference type="InterPro" id="IPR000089">
    <property type="entry name" value="Biotin_lipoyl"/>
</dbReference>
<evidence type="ECO:0000256" key="7">
    <source>
        <dbReference type="SAM" id="MobiDB-lite"/>
    </source>
</evidence>
<evidence type="ECO:0000256" key="1">
    <source>
        <dbReference type="ARBA" id="ARBA00001938"/>
    </source>
</evidence>
<dbReference type="InterPro" id="IPR001078">
    <property type="entry name" value="2-oxoacid_DH_actylTfrase"/>
</dbReference>
<dbReference type="Pfam" id="PF00198">
    <property type="entry name" value="2-oxoacid_dh"/>
    <property type="match status" value="1"/>
</dbReference>
<comment type="similarity">
    <text evidence="2 6">Belongs to the 2-oxoacid dehydrogenase family.</text>
</comment>
<dbReference type="GO" id="GO:0016407">
    <property type="term" value="F:acetyltransferase activity"/>
    <property type="evidence" value="ECO:0007669"/>
    <property type="project" value="TreeGrafter"/>
</dbReference>
<dbReference type="PROSITE" id="PS51826">
    <property type="entry name" value="PSBD"/>
    <property type="match status" value="1"/>
</dbReference>
<keyword evidence="5 6" id="KW-0012">Acyltransferase</keyword>
<dbReference type="AlphaFoldDB" id="A0A7W9DBG3"/>
<evidence type="ECO:0000259" key="8">
    <source>
        <dbReference type="PROSITE" id="PS50968"/>
    </source>
</evidence>
<dbReference type="GO" id="GO:0005737">
    <property type="term" value="C:cytoplasm"/>
    <property type="evidence" value="ECO:0007669"/>
    <property type="project" value="TreeGrafter"/>
</dbReference>
<dbReference type="PANTHER" id="PTHR43178:SF5">
    <property type="entry name" value="LIPOAMIDE ACYLTRANSFERASE COMPONENT OF BRANCHED-CHAIN ALPHA-KETO ACID DEHYDROGENASE COMPLEX, MITOCHONDRIAL"/>
    <property type="match status" value="1"/>
</dbReference>
<dbReference type="Pfam" id="PF00364">
    <property type="entry name" value="Biotin_lipoyl"/>
    <property type="match status" value="1"/>
</dbReference>
<dbReference type="EMBL" id="JACHBL010000001">
    <property type="protein sequence ID" value="MBB5598668.1"/>
    <property type="molecule type" value="Genomic_DNA"/>
</dbReference>
<protein>
    <recommendedName>
        <fullName evidence="6">Dihydrolipoamide acetyltransferase component of pyruvate dehydrogenase complex</fullName>
        <ecNumber evidence="6">2.3.1.-</ecNumber>
    </recommendedName>
</protein>
<dbReference type="InterPro" id="IPR011053">
    <property type="entry name" value="Single_hybrid_motif"/>
</dbReference>
<proteinExistence type="inferred from homology"/>
<evidence type="ECO:0000313" key="10">
    <source>
        <dbReference type="EMBL" id="MBB5598668.1"/>
    </source>
</evidence>
<dbReference type="SUPFAM" id="SSF47005">
    <property type="entry name" value="Peripheral subunit-binding domain of 2-oxo acid dehydrogenase complex"/>
    <property type="match status" value="1"/>
</dbReference>
<dbReference type="PROSITE" id="PS50968">
    <property type="entry name" value="BIOTINYL_LIPOYL"/>
    <property type="match status" value="1"/>
</dbReference>
<sequence>MSEPNVFLLPDLGEGLTEAELVNWLVAVGDEIRVDQPIAEVETAKSLVEVPSPYAGTVAILHGEPGQTLDVGKPLISVLPAGAVTDAPAVAETSAETAKEAVAPSSEAAANTYREEEKAGSGNVLIGYGTSGGHGPTRRTRARRDGIAPAKPASLTQPAAAELRPAVSSPLVRRIAREGGVDLSSLKGTGAAGLIMRRDVEAALAGQRSATAPAPLATQPGAATLGEPAASYADIDSRTGLAIATRTPVKGVRKVVAANMSRSRSEIPEATVWVDVDATALVETRADLKKRNPDHTPGLLAFIARFVTSGLKRFPELNTRFQDAADGETKEIVGFDGINLGFAAQTDRGLVVPSIRNAEKLSARELDAEIRRLSKLARDGKAAPAELGGGTFTLNNYGVFGVDGSAAIINYPEVAILGVGRIIDRPWVVDGELAVRKVVELTLVFDHRVCDGGTAGGFLRHVADAIENPASALADL</sequence>
<keyword evidence="10" id="KW-0670">Pyruvate</keyword>
<dbReference type="GO" id="GO:0031405">
    <property type="term" value="F:lipoic acid binding"/>
    <property type="evidence" value="ECO:0007669"/>
    <property type="project" value="TreeGrafter"/>
</dbReference>